<evidence type="ECO:0000256" key="1">
    <source>
        <dbReference type="ARBA" id="ARBA00004777"/>
    </source>
</evidence>
<dbReference type="InterPro" id="IPR027417">
    <property type="entry name" value="P-loop_NTPase"/>
</dbReference>
<dbReference type="GO" id="GO:0004329">
    <property type="term" value="F:formate-tetrahydrofolate ligase activity"/>
    <property type="evidence" value="ECO:0007669"/>
    <property type="project" value="UniProtKB-EC"/>
</dbReference>
<dbReference type="InterPro" id="IPR020628">
    <property type="entry name" value="Formate_THF_ligase_CS"/>
</dbReference>
<accession>X0WRL7</accession>
<dbReference type="SUPFAM" id="SSF52540">
    <property type="entry name" value="P-loop containing nucleoside triphosphate hydrolases"/>
    <property type="match status" value="1"/>
</dbReference>
<gene>
    <name evidence="8" type="ORF">S01H1_48221</name>
</gene>
<comment type="caution">
    <text evidence="8">The sequence shown here is derived from an EMBL/GenBank/DDBJ whole genome shotgun (WGS) entry which is preliminary data.</text>
</comment>
<keyword evidence="4" id="KW-0436">Ligase</keyword>
<evidence type="ECO:0000256" key="7">
    <source>
        <dbReference type="SAM" id="MobiDB-lite"/>
    </source>
</evidence>
<feature type="region of interest" description="Disordered" evidence="7">
    <location>
        <begin position="1"/>
        <end position="22"/>
    </location>
</feature>
<evidence type="ECO:0000256" key="2">
    <source>
        <dbReference type="ARBA" id="ARBA00012295"/>
    </source>
</evidence>
<keyword evidence="6" id="KW-0067">ATP-binding</keyword>
<evidence type="ECO:0000313" key="8">
    <source>
        <dbReference type="EMBL" id="GAG27178.1"/>
    </source>
</evidence>
<reference evidence="8" key="1">
    <citation type="journal article" date="2014" name="Front. Microbiol.">
        <title>High frequency of phylogenetically diverse reductive dehalogenase-homologous genes in deep subseafloor sedimentary metagenomes.</title>
        <authorList>
            <person name="Kawai M."/>
            <person name="Futagami T."/>
            <person name="Toyoda A."/>
            <person name="Takaki Y."/>
            <person name="Nishi S."/>
            <person name="Hori S."/>
            <person name="Arai W."/>
            <person name="Tsubouchi T."/>
            <person name="Morono Y."/>
            <person name="Uchiyama I."/>
            <person name="Ito T."/>
            <person name="Fujiyama A."/>
            <person name="Inagaki F."/>
            <person name="Takami H."/>
        </authorList>
    </citation>
    <scope>NUCLEOTIDE SEQUENCE</scope>
    <source>
        <strain evidence="8">Expedition CK06-06</strain>
    </source>
</reference>
<dbReference type="PROSITE" id="PS00721">
    <property type="entry name" value="FTHFS_1"/>
    <property type="match status" value="1"/>
</dbReference>
<comment type="pathway">
    <text evidence="1">One-carbon metabolism; tetrahydrofolate interconversion.</text>
</comment>
<feature type="non-terminal residue" evidence="8">
    <location>
        <position position="183"/>
    </location>
</feature>
<dbReference type="GO" id="GO:0005524">
    <property type="term" value="F:ATP binding"/>
    <property type="evidence" value="ECO:0007669"/>
    <property type="project" value="UniProtKB-KW"/>
</dbReference>
<keyword evidence="3" id="KW-0554">One-carbon metabolism</keyword>
<dbReference type="UniPathway" id="UPA00193"/>
<evidence type="ECO:0000256" key="5">
    <source>
        <dbReference type="ARBA" id="ARBA00022741"/>
    </source>
</evidence>
<dbReference type="GO" id="GO:0035999">
    <property type="term" value="P:tetrahydrofolate interconversion"/>
    <property type="evidence" value="ECO:0007669"/>
    <property type="project" value="UniProtKB-UniPathway"/>
</dbReference>
<dbReference type="InterPro" id="IPR000559">
    <property type="entry name" value="Formate_THF_ligase"/>
</dbReference>
<organism evidence="8">
    <name type="scientific">marine sediment metagenome</name>
    <dbReference type="NCBI Taxonomy" id="412755"/>
    <lineage>
        <taxon>unclassified sequences</taxon>
        <taxon>metagenomes</taxon>
        <taxon>ecological metagenomes</taxon>
    </lineage>
</organism>
<name>X0WRL7_9ZZZZ</name>
<evidence type="ECO:0000256" key="3">
    <source>
        <dbReference type="ARBA" id="ARBA00022563"/>
    </source>
</evidence>
<dbReference type="AlphaFoldDB" id="X0WRL7"/>
<dbReference type="EC" id="6.3.4.3" evidence="2"/>
<proteinExistence type="predicted"/>
<keyword evidence="5" id="KW-0547">Nucleotide-binding</keyword>
<evidence type="ECO:0000256" key="4">
    <source>
        <dbReference type="ARBA" id="ARBA00022598"/>
    </source>
</evidence>
<evidence type="ECO:0000256" key="6">
    <source>
        <dbReference type="ARBA" id="ARBA00022840"/>
    </source>
</evidence>
<sequence length="183" mass="19276">MYAGVVKPKVGTGARNAKENLKSASEEKGAYMKLDPTKMKDWQIAEAAEETMKPVRQLADELGLKGDELLPMGLQLGKVDYMKVLERLKDAPTAKYIDVTAITPTPLGEGKTTTGIGLIEGLGKIGKRVVGAIRQPSGGPTFNIKGSAAGGGLAQCIPLTPFSIRLTGDIDSITNAHNLAMVA</sequence>
<dbReference type="Gene3D" id="3.40.50.300">
    <property type="entry name" value="P-loop containing nucleotide triphosphate hydrolases"/>
    <property type="match status" value="1"/>
</dbReference>
<dbReference type="Pfam" id="PF01268">
    <property type="entry name" value="FTHFS"/>
    <property type="match status" value="1"/>
</dbReference>
<protein>
    <recommendedName>
        <fullName evidence="2">formate--tetrahydrofolate ligase</fullName>
        <ecNumber evidence="2">6.3.4.3</ecNumber>
    </recommendedName>
</protein>
<dbReference type="EMBL" id="BARS01030961">
    <property type="protein sequence ID" value="GAG27178.1"/>
    <property type="molecule type" value="Genomic_DNA"/>
</dbReference>